<accession>A0A0E0MEW9</accession>
<feature type="compositionally biased region" description="Basic residues" evidence="1">
    <location>
        <begin position="81"/>
        <end position="96"/>
    </location>
</feature>
<keyword evidence="3" id="KW-1185">Reference proteome</keyword>
<dbReference type="HOGENOM" id="CLU_2041823_0_0_1"/>
<evidence type="ECO:0000313" key="3">
    <source>
        <dbReference type="Proteomes" id="UP000026962"/>
    </source>
</evidence>
<feature type="region of interest" description="Disordered" evidence="1">
    <location>
        <begin position="25"/>
        <end position="121"/>
    </location>
</feature>
<dbReference type="Proteomes" id="UP000026962">
    <property type="component" value="Chromosome 11"/>
</dbReference>
<dbReference type="Gramene" id="OPUNC11G09750.1">
    <property type="protein sequence ID" value="OPUNC11G09750.1"/>
    <property type="gene ID" value="OPUNC11G09750"/>
</dbReference>
<sequence>MAMAWTGDGTMAFVGDGTQWLQQAAAEARGGGGELGGTAPSSGMARIDDETTSAGVEEKSGNSGARLESLTSGLIGSGCGARRRRRRWQRGSRRRHETVAVAAAHDGGGSGCRKAGKRGGG</sequence>
<name>A0A0E0MEW9_ORYPU</name>
<evidence type="ECO:0000313" key="2">
    <source>
        <dbReference type="EnsemblPlants" id="OPUNC11G09750.1"/>
    </source>
</evidence>
<proteinExistence type="predicted"/>
<protein>
    <submittedName>
        <fullName evidence="2">Uncharacterized protein</fullName>
    </submittedName>
</protein>
<reference evidence="2" key="2">
    <citation type="submission" date="2018-05" db="EMBL/GenBank/DDBJ databases">
        <title>OpunRS2 (Oryza punctata Reference Sequence Version 2).</title>
        <authorList>
            <person name="Zhang J."/>
            <person name="Kudrna D."/>
            <person name="Lee S."/>
            <person name="Talag J."/>
            <person name="Welchert J."/>
            <person name="Wing R.A."/>
        </authorList>
    </citation>
    <scope>NUCLEOTIDE SEQUENCE [LARGE SCALE GENOMIC DNA]</scope>
</reference>
<dbReference type="EnsemblPlants" id="OPUNC11G09750.1">
    <property type="protein sequence ID" value="OPUNC11G09750.1"/>
    <property type="gene ID" value="OPUNC11G09750"/>
</dbReference>
<reference evidence="2" key="1">
    <citation type="submission" date="2015-04" db="UniProtKB">
        <authorList>
            <consortium name="EnsemblPlants"/>
        </authorList>
    </citation>
    <scope>IDENTIFICATION</scope>
</reference>
<evidence type="ECO:0000256" key="1">
    <source>
        <dbReference type="SAM" id="MobiDB-lite"/>
    </source>
</evidence>
<dbReference type="AlphaFoldDB" id="A0A0E0MEW9"/>
<organism evidence="2">
    <name type="scientific">Oryza punctata</name>
    <name type="common">Red rice</name>
    <dbReference type="NCBI Taxonomy" id="4537"/>
    <lineage>
        <taxon>Eukaryota</taxon>
        <taxon>Viridiplantae</taxon>
        <taxon>Streptophyta</taxon>
        <taxon>Embryophyta</taxon>
        <taxon>Tracheophyta</taxon>
        <taxon>Spermatophyta</taxon>
        <taxon>Magnoliopsida</taxon>
        <taxon>Liliopsida</taxon>
        <taxon>Poales</taxon>
        <taxon>Poaceae</taxon>
        <taxon>BOP clade</taxon>
        <taxon>Oryzoideae</taxon>
        <taxon>Oryzeae</taxon>
        <taxon>Oryzinae</taxon>
        <taxon>Oryza</taxon>
    </lineage>
</organism>